<dbReference type="InterPro" id="IPR006204">
    <property type="entry name" value="GHMP_kinase_N_dom"/>
</dbReference>
<proteinExistence type="inferred from homology"/>
<dbReference type="InterPro" id="IPR020568">
    <property type="entry name" value="Ribosomal_Su5_D2-typ_SF"/>
</dbReference>
<sequence length="275" mass="30420">MAIEQDIVIAVARNSNKTIQLANSDLDFSQYTCNIDDLVIDKTNPKWYHYFLCGCKGILDHFTLTDPVGLCLMVDGTVPRSAGLSSSSAFVCAAALATMQANNKQCTKLELADICQHCEKYIGTEGGGMDQSIAFLAEPGTAKLIQFNPIRATDINLPPGAVFVISNSCVQMSKAITSHFNTRVMECRLAAKLLAKSKGFNWKSVQKLGDVQMKFGVSLKDMLQIVKDILHREPYDKNEICSILDITTEELDDDILNEKTRHVHSKLLPRYLVPS</sequence>
<name>A0AAD9MWT9_9ANNE</name>
<evidence type="ECO:0000256" key="1">
    <source>
        <dbReference type="ARBA" id="ARBA00006566"/>
    </source>
</evidence>
<dbReference type="GO" id="GO:0005524">
    <property type="term" value="F:ATP binding"/>
    <property type="evidence" value="ECO:0007669"/>
    <property type="project" value="UniProtKB-KW"/>
</dbReference>
<dbReference type="Pfam" id="PF00288">
    <property type="entry name" value="GHMP_kinases_N"/>
    <property type="match status" value="1"/>
</dbReference>
<evidence type="ECO:0000313" key="7">
    <source>
        <dbReference type="EMBL" id="KAK2145944.1"/>
    </source>
</evidence>
<dbReference type="PANTHER" id="PTHR10457">
    <property type="entry name" value="MEVALONATE KINASE/GALACTOKINASE"/>
    <property type="match status" value="1"/>
</dbReference>
<dbReference type="GO" id="GO:0005829">
    <property type="term" value="C:cytosol"/>
    <property type="evidence" value="ECO:0007669"/>
    <property type="project" value="TreeGrafter"/>
</dbReference>
<dbReference type="PANTHER" id="PTHR10457:SF7">
    <property type="entry name" value="GALACTOKINASE-RELATED"/>
    <property type="match status" value="1"/>
</dbReference>
<keyword evidence="2" id="KW-0808">Transferase</keyword>
<keyword evidence="3" id="KW-0547">Nucleotide-binding</keyword>
<dbReference type="InterPro" id="IPR006206">
    <property type="entry name" value="Mevalonate/galactokinase"/>
</dbReference>
<dbReference type="InterPro" id="IPR006203">
    <property type="entry name" value="GHMP_knse_ATP-bd_CS"/>
</dbReference>
<accession>A0AAD9MWT9</accession>
<dbReference type="PRINTS" id="PR00959">
    <property type="entry name" value="MEVGALKINASE"/>
</dbReference>
<dbReference type="Gene3D" id="1.20.1440.340">
    <property type="match status" value="1"/>
</dbReference>
<dbReference type="AlphaFoldDB" id="A0AAD9MWT9"/>
<keyword evidence="8" id="KW-1185">Reference proteome</keyword>
<keyword evidence="5" id="KW-0067">ATP-binding</keyword>
<evidence type="ECO:0000256" key="5">
    <source>
        <dbReference type="ARBA" id="ARBA00022840"/>
    </source>
</evidence>
<dbReference type="GO" id="GO:0004335">
    <property type="term" value="F:galactokinase activity"/>
    <property type="evidence" value="ECO:0007669"/>
    <property type="project" value="TreeGrafter"/>
</dbReference>
<evidence type="ECO:0000256" key="4">
    <source>
        <dbReference type="ARBA" id="ARBA00022777"/>
    </source>
</evidence>
<gene>
    <name evidence="7" type="ORF">LSH36_645g01059</name>
</gene>
<comment type="similarity">
    <text evidence="1">Belongs to the GHMP kinase family. GalK subfamily.</text>
</comment>
<feature type="domain" description="GHMP kinase N-terminal" evidence="6">
    <location>
        <begin position="60"/>
        <end position="136"/>
    </location>
</feature>
<evidence type="ECO:0000256" key="2">
    <source>
        <dbReference type="ARBA" id="ARBA00022679"/>
    </source>
</evidence>
<evidence type="ECO:0000313" key="8">
    <source>
        <dbReference type="Proteomes" id="UP001208570"/>
    </source>
</evidence>
<dbReference type="PIRSF" id="PIRSF000530">
    <property type="entry name" value="Galactokinase"/>
    <property type="match status" value="1"/>
</dbReference>
<comment type="caution">
    <text evidence="7">The sequence shown here is derived from an EMBL/GenBank/DDBJ whole genome shotgun (WGS) entry which is preliminary data.</text>
</comment>
<dbReference type="GO" id="GO:0006012">
    <property type="term" value="P:galactose metabolic process"/>
    <property type="evidence" value="ECO:0007669"/>
    <property type="project" value="TreeGrafter"/>
</dbReference>
<dbReference type="InterPro" id="IPR014721">
    <property type="entry name" value="Ribsml_uS5_D2-typ_fold_subgr"/>
</dbReference>
<dbReference type="PROSITE" id="PS00627">
    <property type="entry name" value="GHMP_KINASES_ATP"/>
    <property type="match status" value="1"/>
</dbReference>
<evidence type="ECO:0000259" key="6">
    <source>
        <dbReference type="Pfam" id="PF00288"/>
    </source>
</evidence>
<protein>
    <recommendedName>
        <fullName evidence="6">GHMP kinase N-terminal domain-containing protein</fullName>
    </recommendedName>
</protein>
<dbReference type="EMBL" id="JAODUP010000645">
    <property type="protein sequence ID" value="KAK2145944.1"/>
    <property type="molecule type" value="Genomic_DNA"/>
</dbReference>
<keyword evidence="4" id="KW-0418">Kinase</keyword>
<reference evidence="7" key="1">
    <citation type="journal article" date="2023" name="Mol. Biol. Evol.">
        <title>Third-Generation Sequencing Reveals the Adaptive Role of the Epigenome in Three Deep-Sea Polychaetes.</title>
        <authorList>
            <person name="Perez M."/>
            <person name="Aroh O."/>
            <person name="Sun Y."/>
            <person name="Lan Y."/>
            <person name="Juniper S.K."/>
            <person name="Young C.R."/>
            <person name="Angers B."/>
            <person name="Qian P.Y."/>
        </authorList>
    </citation>
    <scope>NUCLEOTIDE SEQUENCE</scope>
    <source>
        <strain evidence="7">P08H-3</strain>
    </source>
</reference>
<dbReference type="SUPFAM" id="SSF54211">
    <property type="entry name" value="Ribosomal protein S5 domain 2-like"/>
    <property type="match status" value="1"/>
</dbReference>
<dbReference type="Proteomes" id="UP001208570">
    <property type="component" value="Unassembled WGS sequence"/>
</dbReference>
<dbReference type="Gene3D" id="3.30.230.10">
    <property type="match status" value="1"/>
</dbReference>
<evidence type="ECO:0000256" key="3">
    <source>
        <dbReference type="ARBA" id="ARBA00022741"/>
    </source>
</evidence>
<organism evidence="7 8">
    <name type="scientific">Paralvinella palmiformis</name>
    <dbReference type="NCBI Taxonomy" id="53620"/>
    <lineage>
        <taxon>Eukaryota</taxon>
        <taxon>Metazoa</taxon>
        <taxon>Spiralia</taxon>
        <taxon>Lophotrochozoa</taxon>
        <taxon>Annelida</taxon>
        <taxon>Polychaeta</taxon>
        <taxon>Sedentaria</taxon>
        <taxon>Canalipalpata</taxon>
        <taxon>Terebellida</taxon>
        <taxon>Terebelliformia</taxon>
        <taxon>Alvinellidae</taxon>
        <taxon>Paralvinella</taxon>
    </lineage>
</organism>